<feature type="domain" description="Peptidoglycan binding-like" evidence="9">
    <location>
        <begin position="16"/>
        <end position="72"/>
    </location>
</feature>
<dbReference type="InterPro" id="IPR036366">
    <property type="entry name" value="PGBDSf"/>
</dbReference>
<dbReference type="Gene3D" id="3.30.1380.10">
    <property type="match status" value="1"/>
</dbReference>
<protein>
    <recommendedName>
        <fullName evidence="9">Peptidoglycan binding-like domain-containing protein</fullName>
    </recommendedName>
</protein>
<sequence length="228" mass="25618">MYRLSGSVGQGGQNAHDDVLLVQKQLNKNAHIVAEIGRVPEDGNLDDLTQRAIIAFQRRIVRLSSPDGRVDPHGRTWRTLLGEVPHATTVAFSQLSVENENLYLYVNPDRVWGTPSTIQSLRTLAASLREEGIEIGIGDISFAQGGHMPPHGSHRRGTDVDIRPQRADGARSPVQITDPNYSRERTRRVVEELQKDPNLKLILFNDSEITGVRYYKGHHNHLHVRFES</sequence>
<evidence type="ECO:0000313" key="10">
    <source>
        <dbReference type="EMBL" id="AKT43480.1"/>
    </source>
</evidence>
<dbReference type="SUPFAM" id="SSF47090">
    <property type="entry name" value="PGBD-like"/>
    <property type="match status" value="1"/>
</dbReference>
<feature type="region of interest" description="Disordered" evidence="8">
    <location>
        <begin position="149"/>
        <end position="172"/>
    </location>
</feature>
<organism evidence="10 11">
    <name type="scientific">Chondromyces crocatus</name>
    <dbReference type="NCBI Taxonomy" id="52"/>
    <lineage>
        <taxon>Bacteria</taxon>
        <taxon>Pseudomonadati</taxon>
        <taxon>Myxococcota</taxon>
        <taxon>Polyangia</taxon>
        <taxon>Polyangiales</taxon>
        <taxon>Polyangiaceae</taxon>
        <taxon>Chondromyces</taxon>
    </lineage>
</organism>
<keyword evidence="7" id="KW-0482">Metalloprotease</keyword>
<evidence type="ECO:0000259" key="9">
    <source>
        <dbReference type="Pfam" id="PF01471"/>
    </source>
</evidence>
<gene>
    <name evidence="10" type="ORF">CMC5_077120</name>
</gene>
<keyword evidence="2" id="KW-0479">Metal-binding</keyword>
<evidence type="ECO:0000256" key="1">
    <source>
        <dbReference type="ARBA" id="ARBA00022670"/>
    </source>
</evidence>
<dbReference type="InterPro" id="IPR036365">
    <property type="entry name" value="PGBD-like_sf"/>
</dbReference>
<keyword evidence="3" id="KW-0732">Signal</keyword>
<dbReference type="RefSeq" id="WP_050434942.1">
    <property type="nucleotide sequence ID" value="NZ_CP012159.1"/>
</dbReference>
<dbReference type="SUPFAM" id="SSF55166">
    <property type="entry name" value="Hedgehog/DD-peptidase"/>
    <property type="match status" value="1"/>
</dbReference>
<dbReference type="EMBL" id="CP012159">
    <property type="protein sequence ID" value="AKT43480.1"/>
    <property type="molecule type" value="Genomic_DNA"/>
</dbReference>
<dbReference type="GO" id="GO:0046872">
    <property type="term" value="F:metal ion binding"/>
    <property type="evidence" value="ECO:0007669"/>
    <property type="project" value="UniProtKB-KW"/>
</dbReference>
<dbReference type="Pfam" id="PF03411">
    <property type="entry name" value="Peptidase_M74"/>
    <property type="match status" value="1"/>
</dbReference>
<evidence type="ECO:0000256" key="8">
    <source>
        <dbReference type="SAM" id="MobiDB-lite"/>
    </source>
</evidence>
<evidence type="ECO:0000256" key="3">
    <source>
        <dbReference type="ARBA" id="ARBA00022729"/>
    </source>
</evidence>
<dbReference type="Pfam" id="PF01471">
    <property type="entry name" value="PG_binding_1"/>
    <property type="match status" value="1"/>
</dbReference>
<keyword evidence="11" id="KW-1185">Reference proteome</keyword>
<dbReference type="GO" id="GO:0004252">
    <property type="term" value="F:serine-type endopeptidase activity"/>
    <property type="evidence" value="ECO:0007669"/>
    <property type="project" value="InterPro"/>
</dbReference>
<dbReference type="InterPro" id="IPR002477">
    <property type="entry name" value="Peptidoglycan-bd-like"/>
</dbReference>
<evidence type="ECO:0000256" key="7">
    <source>
        <dbReference type="ARBA" id="ARBA00023049"/>
    </source>
</evidence>
<evidence type="ECO:0000256" key="6">
    <source>
        <dbReference type="ARBA" id="ARBA00022833"/>
    </source>
</evidence>
<evidence type="ECO:0000313" key="11">
    <source>
        <dbReference type="Proteomes" id="UP000067626"/>
    </source>
</evidence>
<name>A0A0K1ERC2_CHOCO</name>
<dbReference type="KEGG" id="ccro:CMC5_077120"/>
<keyword evidence="5" id="KW-0378">Hydrolase</keyword>
<dbReference type="InterPro" id="IPR005073">
    <property type="entry name" value="Peptidase_M74"/>
</dbReference>
<dbReference type="Proteomes" id="UP000067626">
    <property type="component" value="Chromosome"/>
</dbReference>
<dbReference type="OrthoDB" id="8756136at2"/>
<dbReference type="AlphaFoldDB" id="A0A0K1ERC2"/>
<dbReference type="InterPro" id="IPR009045">
    <property type="entry name" value="Zn_M74/Hedgehog-like"/>
</dbReference>
<evidence type="ECO:0000256" key="5">
    <source>
        <dbReference type="ARBA" id="ARBA00022801"/>
    </source>
</evidence>
<feature type="compositionally biased region" description="Basic and acidic residues" evidence="8">
    <location>
        <begin position="156"/>
        <end position="169"/>
    </location>
</feature>
<dbReference type="GO" id="GO:0008237">
    <property type="term" value="F:metallopeptidase activity"/>
    <property type="evidence" value="ECO:0007669"/>
    <property type="project" value="UniProtKB-KW"/>
</dbReference>
<keyword evidence="6" id="KW-0862">Zinc</keyword>
<reference evidence="10 11" key="1">
    <citation type="submission" date="2015-07" db="EMBL/GenBank/DDBJ databases">
        <title>Genome analysis of myxobacterium Chondromyces crocatus Cm c5 reveals a high potential for natural compound synthesis and the genetic basis for the loss of fruiting body formation.</title>
        <authorList>
            <person name="Zaburannyi N."/>
            <person name="Bunk B."/>
            <person name="Maier J."/>
            <person name="Overmann J."/>
            <person name="Mueller R."/>
        </authorList>
    </citation>
    <scope>NUCLEOTIDE SEQUENCE [LARGE SCALE GENOMIC DNA]</scope>
    <source>
        <strain evidence="10 11">Cm c5</strain>
    </source>
</reference>
<dbReference type="STRING" id="52.CMC5_077120"/>
<dbReference type="Gene3D" id="1.10.101.10">
    <property type="entry name" value="PGBD-like superfamily/PGBD"/>
    <property type="match status" value="1"/>
</dbReference>
<dbReference type="GO" id="GO:0030288">
    <property type="term" value="C:outer membrane-bounded periplasmic space"/>
    <property type="evidence" value="ECO:0007669"/>
    <property type="project" value="InterPro"/>
</dbReference>
<keyword evidence="4" id="KW-0574">Periplasm</keyword>
<evidence type="ECO:0000256" key="2">
    <source>
        <dbReference type="ARBA" id="ARBA00022723"/>
    </source>
</evidence>
<keyword evidence="1" id="KW-0645">Protease</keyword>
<dbReference type="GO" id="GO:0006508">
    <property type="term" value="P:proteolysis"/>
    <property type="evidence" value="ECO:0007669"/>
    <property type="project" value="UniProtKB-KW"/>
</dbReference>
<accession>A0A0K1ERC2</accession>
<evidence type="ECO:0000256" key="4">
    <source>
        <dbReference type="ARBA" id="ARBA00022764"/>
    </source>
</evidence>
<proteinExistence type="predicted"/>